<feature type="transmembrane region" description="Helical" evidence="16">
    <location>
        <begin position="64"/>
        <end position="81"/>
    </location>
</feature>
<dbReference type="RefSeq" id="WP_173532993.1">
    <property type="nucleotide sequence ID" value="NZ_CP054143.1"/>
</dbReference>
<dbReference type="PANTHER" id="PTHR30474">
    <property type="entry name" value="CELL CYCLE PROTEIN"/>
    <property type="match status" value="1"/>
</dbReference>
<dbReference type="GO" id="GO:0009252">
    <property type="term" value="P:peptidoglycan biosynthetic process"/>
    <property type="evidence" value="ECO:0007669"/>
    <property type="project" value="UniProtKB-UniRule"/>
</dbReference>
<name>A0A6M8SUV5_9NEIS</name>
<dbReference type="InterPro" id="IPR001182">
    <property type="entry name" value="FtsW/RodA"/>
</dbReference>
<feature type="transmembrane region" description="Helical" evidence="16">
    <location>
        <begin position="292"/>
        <end position="316"/>
    </location>
</feature>
<dbReference type="UniPathway" id="UPA00219"/>
<dbReference type="GO" id="GO:0015648">
    <property type="term" value="F:lipid-linked peptidoglycan transporter activity"/>
    <property type="evidence" value="ECO:0007669"/>
    <property type="project" value="TreeGrafter"/>
</dbReference>
<feature type="transmembrane region" description="Helical" evidence="16">
    <location>
        <begin position="359"/>
        <end position="380"/>
    </location>
</feature>
<accession>A0A6M8SUV5</accession>
<dbReference type="NCBIfam" id="TIGR02614">
    <property type="entry name" value="ftsW"/>
    <property type="match status" value="1"/>
</dbReference>
<evidence type="ECO:0000256" key="12">
    <source>
        <dbReference type="ARBA" id="ARBA00023306"/>
    </source>
</evidence>
<sequence length="395" mass="43400">MRQILYQAMQRMKPKMSAYDRGLFWCVTLLLTIGLVMVYSSSIAMAEVDKDTGFNSSYFLMRHSAYLVVGVLAGFVAFNIPTEIWRRYAPALFILGIVLLILVLIPGIGREVNGSRRWLSLFVINLQPSELVKYFAVLYAADYSVRKNSSMTSTFVDSLTKVLLPLGVVMAIVGGLLLAEPDMGALIVVTAIAMGILFLAGFSWRIFAGLIIFLGGAFFSLIISSPYRRARVLGFLDPWQDPYGKGYQLSHSLIAFGRGEFTGVGLGLSVEKLSYLPEAHTDFLMAIIAEEFGFIGVAVVISLFAFLVFRAFSIGVQANKLERHWQSLAAQGVGIWIGVQTVINIGVNMGVMPTKGLTLPLLSFGGSGIVANLLALGFLLRIDFENRQMIRGYKV</sequence>
<proteinExistence type="inferred from homology"/>
<keyword evidence="18" id="KW-1185">Reference proteome</keyword>
<keyword evidence="3 16" id="KW-1003">Cell membrane</keyword>
<dbReference type="KEGG" id="dee:HQN60_07135"/>
<keyword evidence="6 16" id="KW-0808">Transferase</keyword>
<keyword evidence="12 16" id="KW-0131">Cell cycle</keyword>
<dbReference type="GO" id="GO:0008955">
    <property type="term" value="F:peptidoglycan glycosyltransferase activity"/>
    <property type="evidence" value="ECO:0007669"/>
    <property type="project" value="UniProtKB-UniRule"/>
</dbReference>
<dbReference type="EMBL" id="CP054143">
    <property type="protein sequence ID" value="QKJ66489.1"/>
    <property type="molecule type" value="Genomic_DNA"/>
</dbReference>
<dbReference type="GO" id="GO:0043093">
    <property type="term" value="P:FtsZ-dependent cytokinesis"/>
    <property type="evidence" value="ECO:0007669"/>
    <property type="project" value="UniProtKB-UniRule"/>
</dbReference>
<reference evidence="17 18" key="1">
    <citation type="submission" date="2020-05" db="EMBL/GenBank/DDBJ databases">
        <title>Complete genome sequence of Deefgea sp. D17.</title>
        <authorList>
            <person name="Bae J.-W."/>
            <person name="Han J.E."/>
        </authorList>
    </citation>
    <scope>NUCLEOTIDE SEQUENCE [LARGE SCALE GENOMIC DNA]</scope>
    <source>
        <strain evidence="17 18">D17</strain>
    </source>
</reference>
<keyword evidence="5 16" id="KW-0328">Glycosyltransferase</keyword>
<gene>
    <name evidence="16 17" type="primary">ftsW</name>
    <name evidence="17" type="ORF">HQN60_07135</name>
</gene>
<dbReference type="Pfam" id="PF01098">
    <property type="entry name" value="FTSW_RODA_SPOVE"/>
    <property type="match status" value="1"/>
</dbReference>
<dbReference type="EC" id="2.4.99.28" evidence="16"/>
<evidence type="ECO:0000256" key="3">
    <source>
        <dbReference type="ARBA" id="ARBA00022475"/>
    </source>
</evidence>
<feature type="transmembrane region" description="Helical" evidence="16">
    <location>
        <begin position="185"/>
        <end position="202"/>
    </location>
</feature>
<comment type="similarity">
    <text evidence="14 16">Belongs to the SEDS family. FtsW subfamily.</text>
</comment>
<comment type="subcellular location">
    <subcellularLocation>
        <location evidence="16">Cell inner membrane</location>
        <topology evidence="16">Multi-pass membrane protein</topology>
    </subcellularLocation>
    <subcellularLocation>
        <location evidence="1">Cell membrane</location>
        <topology evidence="1">Multi-pass membrane protein</topology>
    </subcellularLocation>
    <text evidence="16">Localizes to the division septum.</text>
</comment>
<dbReference type="GO" id="GO:0032153">
    <property type="term" value="C:cell division site"/>
    <property type="evidence" value="ECO:0007669"/>
    <property type="project" value="UniProtKB-UniRule"/>
</dbReference>
<keyword evidence="7 16" id="KW-0812">Transmembrane</keyword>
<evidence type="ECO:0000256" key="1">
    <source>
        <dbReference type="ARBA" id="ARBA00004651"/>
    </source>
</evidence>
<evidence type="ECO:0000256" key="2">
    <source>
        <dbReference type="ARBA" id="ARBA00004752"/>
    </source>
</evidence>
<dbReference type="GO" id="GO:0008360">
    <property type="term" value="P:regulation of cell shape"/>
    <property type="evidence" value="ECO:0007669"/>
    <property type="project" value="UniProtKB-KW"/>
</dbReference>
<dbReference type="HAMAP" id="MF_00913">
    <property type="entry name" value="PGT_FtsW_proteobact"/>
    <property type="match status" value="1"/>
</dbReference>
<organism evidence="17 18">
    <name type="scientific">Deefgea piscis</name>
    <dbReference type="NCBI Taxonomy" id="2739061"/>
    <lineage>
        <taxon>Bacteria</taxon>
        <taxon>Pseudomonadati</taxon>
        <taxon>Pseudomonadota</taxon>
        <taxon>Betaproteobacteria</taxon>
        <taxon>Neisseriales</taxon>
        <taxon>Chitinibacteraceae</taxon>
        <taxon>Deefgea</taxon>
    </lineage>
</organism>
<dbReference type="GO" id="GO:0071555">
    <property type="term" value="P:cell wall organization"/>
    <property type="evidence" value="ECO:0007669"/>
    <property type="project" value="UniProtKB-KW"/>
</dbReference>
<keyword evidence="16" id="KW-0997">Cell inner membrane</keyword>
<evidence type="ECO:0000256" key="11">
    <source>
        <dbReference type="ARBA" id="ARBA00023136"/>
    </source>
</evidence>
<comment type="pathway">
    <text evidence="2 16">Cell wall biogenesis; peptidoglycan biosynthesis.</text>
</comment>
<keyword evidence="10 16" id="KW-1133">Transmembrane helix</keyword>
<feature type="transmembrane region" description="Helical" evidence="16">
    <location>
        <begin position="88"/>
        <end position="109"/>
    </location>
</feature>
<feature type="transmembrane region" description="Helical" evidence="16">
    <location>
        <begin position="328"/>
        <end position="347"/>
    </location>
</feature>
<feature type="transmembrane region" description="Helical" evidence="16">
    <location>
        <begin position="121"/>
        <end position="141"/>
    </location>
</feature>
<comment type="catalytic activity">
    <reaction evidence="15 16">
        <text>[GlcNAc-(1-&gt;4)-Mur2Ac(oyl-L-Ala-gamma-D-Glu-L-Lys-D-Ala-D-Ala)](n)-di-trans,octa-cis-undecaprenyl diphosphate + beta-D-GlcNAc-(1-&gt;4)-Mur2Ac(oyl-L-Ala-gamma-D-Glu-L-Lys-D-Ala-D-Ala)-di-trans,octa-cis-undecaprenyl diphosphate = [GlcNAc-(1-&gt;4)-Mur2Ac(oyl-L-Ala-gamma-D-Glu-L-Lys-D-Ala-D-Ala)](n+1)-di-trans,octa-cis-undecaprenyl diphosphate + di-trans,octa-cis-undecaprenyl diphosphate + H(+)</text>
        <dbReference type="Rhea" id="RHEA:23708"/>
        <dbReference type="Rhea" id="RHEA-COMP:9602"/>
        <dbReference type="Rhea" id="RHEA-COMP:9603"/>
        <dbReference type="ChEBI" id="CHEBI:15378"/>
        <dbReference type="ChEBI" id="CHEBI:58405"/>
        <dbReference type="ChEBI" id="CHEBI:60033"/>
        <dbReference type="ChEBI" id="CHEBI:78435"/>
        <dbReference type="EC" id="2.4.99.28"/>
    </reaction>
</comment>
<evidence type="ECO:0000256" key="5">
    <source>
        <dbReference type="ARBA" id="ARBA00022676"/>
    </source>
</evidence>
<keyword evidence="11 16" id="KW-0472">Membrane</keyword>
<dbReference type="PANTHER" id="PTHR30474:SF2">
    <property type="entry name" value="PEPTIDOGLYCAN GLYCOSYLTRANSFERASE FTSW-RELATED"/>
    <property type="match status" value="1"/>
</dbReference>
<feature type="transmembrane region" description="Helical" evidence="16">
    <location>
        <begin position="207"/>
        <end position="227"/>
    </location>
</feature>
<evidence type="ECO:0000256" key="7">
    <source>
        <dbReference type="ARBA" id="ARBA00022692"/>
    </source>
</evidence>
<evidence type="ECO:0000256" key="6">
    <source>
        <dbReference type="ARBA" id="ARBA00022679"/>
    </source>
</evidence>
<feature type="transmembrane region" description="Helical" evidence="16">
    <location>
        <begin position="162"/>
        <end position="179"/>
    </location>
</feature>
<dbReference type="AlphaFoldDB" id="A0A6M8SUV5"/>
<evidence type="ECO:0000256" key="13">
    <source>
        <dbReference type="ARBA" id="ARBA00023316"/>
    </source>
</evidence>
<keyword evidence="13 16" id="KW-0961">Cell wall biogenesis/degradation</keyword>
<dbReference type="GO" id="GO:0005886">
    <property type="term" value="C:plasma membrane"/>
    <property type="evidence" value="ECO:0007669"/>
    <property type="project" value="UniProtKB-SubCell"/>
</dbReference>
<evidence type="ECO:0000313" key="17">
    <source>
        <dbReference type="EMBL" id="QKJ66489.1"/>
    </source>
</evidence>
<protein>
    <recommendedName>
        <fullName evidence="16">Probable peptidoglycan glycosyltransferase FtsW</fullName>
        <shortName evidence="16">PGT</shortName>
        <ecNumber evidence="16">2.4.99.28</ecNumber>
    </recommendedName>
    <alternativeName>
        <fullName evidence="16">Cell division protein FtsW</fullName>
    </alternativeName>
    <alternativeName>
        <fullName evidence="16">Cell wall polymerase</fullName>
    </alternativeName>
    <alternativeName>
        <fullName evidence="16">Peptidoglycan polymerase</fullName>
        <shortName evidence="16">PG polymerase</shortName>
    </alternativeName>
</protein>
<evidence type="ECO:0000256" key="4">
    <source>
        <dbReference type="ARBA" id="ARBA00022618"/>
    </source>
</evidence>
<evidence type="ECO:0000256" key="10">
    <source>
        <dbReference type="ARBA" id="ARBA00022989"/>
    </source>
</evidence>
<evidence type="ECO:0000256" key="9">
    <source>
        <dbReference type="ARBA" id="ARBA00022984"/>
    </source>
</evidence>
<evidence type="ECO:0000313" key="18">
    <source>
        <dbReference type="Proteomes" id="UP000504844"/>
    </source>
</evidence>
<dbReference type="Proteomes" id="UP000504844">
    <property type="component" value="Chromosome"/>
</dbReference>
<keyword evidence="8 16" id="KW-0133">Cell shape</keyword>
<evidence type="ECO:0000256" key="8">
    <source>
        <dbReference type="ARBA" id="ARBA00022960"/>
    </source>
</evidence>
<evidence type="ECO:0000256" key="15">
    <source>
        <dbReference type="ARBA" id="ARBA00049902"/>
    </source>
</evidence>
<evidence type="ECO:0000256" key="14">
    <source>
        <dbReference type="ARBA" id="ARBA00038053"/>
    </source>
</evidence>
<evidence type="ECO:0000256" key="16">
    <source>
        <dbReference type="HAMAP-Rule" id="MF_00913"/>
    </source>
</evidence>
<keyword evidence="9 16" id="KW-0573">Peptidoglycan synthesis</keyword>
<keyword evidence="4 16" id="KW-0132">Cell division</keyword>
<dbReference type="InterPro" id="IPR013437">
    <property type="entry name" value="FtsW"/>
</dbReference>
<comment type="function">
    <text evidence="16">Peptidoglycan polymerase that is essential for cell division.</text>
</comment>